<keyword evidence="6" id="KW-1185">Reference proteome</keyword>
<dbReference type="SUPFAM" id="SSF55874">
    <property type="entry name" value="ATPase domain of HSP90 chaperone/DNA topoisomerase II/histidine kinase"/>
    <property type="match status" value="1"/>
</dbReference>
<gene>
    <name evidence="5" type="ORF">AB4566_09500</name>
</gene>
<comment type="caution">
    <text evidence="5">The sequence shown here is derived from an EMBL/GenBank/DDBJ whole genome shotgun (WGS) entry which is preliminary data.</text>
</comment>
<dbReference type="PANTHER" id="PTHR34220:SF9">
    <property type="entry name" value="SIGNAL TRANSDUCTION HISTIDINE KINASE INTERNAL REGION DOMAIN-CONTAINING PROTEIN"/>
    <property type="match status" value="1"/>
</dbReference>
<dbReference type="SMART" id="SM00387">
    <property type="entry name" value="HATPase_c"/>
    <property type="match status" value="1"/>
</dbReference>
<dbReference type="EC" id="2.7.13.3" evidence="2"/>
<dbReference type="InterPro" id="IPR050640">
    <property type="entry name" value="Bact_2-comp_sensor_kinase"/>
</dbReference>
<keyword evidence="3" id="KW-1133">Transmembrane helix</keyword>
<evidence type="ECO:0000313" key="6">
    <source>
        <dbReference type="Proteomes" id="UP001570417"/>
    </source>
</evidence>
<proteinExistence type="predicted"/>
<dbReference type="InterPro" id="IPR036890">
    <property type="entry name" value="HATPase_C_sf"/>
</dbReference>
<keyword evidence="3" id="KW-0812">Transmembrane</keyword>
<evidence type="ECO:0000256" key="1">
    <source>
        <dbReference type="ARBA" id="ARBA00000085"/>
    </source>
</evidence>
<dbReference type="InterPro" id="IPR010559">
    <property type="entry name" value="Sig_transdc_His_kin_internal"/>
</dbReference>
<feature type="transmembrane region" description="Helical" evidence="3">
    <location>
        <begin position="76"/>
        <end position="95"/>
    </location>
</feature>
<dbReference type="RefSeq" id="WP_372265965.1">
    <property type="nucleotide sequence ID" value="NZ_JBFRUW010000028.1"/>
</dbReference>
<evidence type="ECO:0000256" key="2">
    <source>
        <dbReference type="ARBA" id="ARBA00012438"/>
    </source>
</evidence>
<dbReference type="PANTHER" id="PTHR34220">
    <property type="entry name" value="SENSOR HISTIDINE KINASE YPDA"/>
    <property type="match status" value="1"/>
</dbReference>
<dbReference type="PROSITE" id="PS50109">
    <property type="entry name" value="HIS_KIN"/>
    <property type="match status" value="1"/>
</dbReference>
<dbReference type="Pfam" id="PF06580">
    <property type="entry name" value="His_kinase"/>
    <property type="match status" value="1"/>
</dbReference>
<keyword evidence="5" id="KW-0808">Transferase</keyword>
<evidence type="ECO:0000256" key="3">
    <source>
        <dbReference type="SAM" id="Phobius"/>
    </source>
</evidence>
<organism evidence="5 6">
    <name type="scientific">Vibrio gallaecicus</name>
    <dbReference type="NCBI Taxonomy" id="552386"/>
    <lineage>
        <taxon>Bacteria</taxon>
        <taxon>Pseudomonadati</taxon>
        <taxon>Pseudomonadota</taxon>
        <taxon>Gammaproteobacteria</taxon>
        <taxon>Vibrionales</taxon>
        <taxon>Vibrionaceae</taxon>
        <taxon>Vibrio</taxon>
    </lineage>
</organism>
<dbReference type="InterPro" id="IPR003594">
    <property type="entry name" value="HATPase_dom"/>
</dbReference>
<feature type="transmembrane region" description="Helical" evidence="3">
    <location>
        <begin position="20"/>
        <end position="38"/>
    </location>
</feature>
<dbReference type="PRINTS" id="PR00344">
    <property type="entry name" value="BCTRLSENSOR"/>
</dbReference>
<feature type="transmembrane region" description="Helical" evidence="3">
    <location>
        <begin position="107"/>
        <end position="125"/>
    </location>
</feature>
<dbReference type="InterPro" id="IPR005467">
    <property type="entry name" value="His_kinase_dom"/>
</dbReference>
<evidence type="ECO:0000313" key="5">
    <source>
        <dbReference type="EMBL" id="MFA0568508.1"/>
    </source>
</evidence>
<name>A0ABV4NAW9_9VIBR</name>
<dbReference type="Pfam" id="PF02518">
    <property type="entry name" value="HATPase_c"/>
    <property type="match status" value="1"/>
</dbReference>
<dbReference type="Proteomes" id="UP001570417">
    <property type="component" value="Unassembled WGS sequence"/>
</dbReference>
<dbReference type="Gene3D" id="3.30.565.10">
    <property type="entry name" value="Histidine kinase-like ATPase, C-terminal domain"/>
    <property type="match status" value="1"/>
</dbReference>
<comment type="catalytic activity">
    <reaction evidence="1">
        <text>ATP + protein L-histidine = ADP + protein N-phospho-L-histidine.</text>
        <dbReference type="EC" id="2.7.13.3"/>
    </reaction>
</comment>
<evidence type="ECO:0000259" key="4">
    <source>
        <dbReference type="PROSITE" id="PS50109"/>
    </source>
</evidence>
<dbReference type="EMBL" id="JBFRUW010000028">
    <property type="protein sequence ID" value="MFA0568508.1"/>
    <property type="molecule type" value="Genomic_DNA"/>
</dbReference>
<dbReference type="GO" id="GO:0004673">
    <property type="term" value="F:protein histidine kinase activity"/>
    <property type="evidence" value="ECO:0007669"/>
    <property type="project" value="UniProtKB-EC"/>
</dbReference>
<accession>A0ABV4NAW9</accession>
<reference evidence="5 6" key="1">
    <citation type="journal article" date="2024" name="ISME J.">
        <title>Tailless and filamentous prophages are predominant in marine Vibrio.</title>
        <authorList>
            <person name="Steensen K."/>
            <person name="Seneca J."/>
            <person name="Bartlau N."/>
            <person name="Yu X.A."/>
            <person name="Hussain F.A."/>
            <person name="Polz M.F."/>
        </authorList>
    </citation>
    <scope>NUCLEOTIDE SEQUENCE [LARGE SCALE GENOMIC DNA]</scope>
    <source>
        <strain evidence="5 6">10N.222.51.A1</strain>
    </source>
</reference>
<dbReference type="InterPro" id="IPR004358">
    <property type="entry name" value="Sig_transdc_His_kin-like_C"/>
</dbReference>
<feature type="transmembrane region" description="Helical" evidence="3">
    <location>
        <begin position="44"/>
        <end position="64"/>
    </location>
</feature>
<feature type="domain" description="Histidine kinase" evidence="4">
    <location>
        <begin position="252"/>
        <end position="346"/>
    </location>
</feature>
<sequence length="346" mass="38328">MALNISQRIKPKHFPWIKSVLLTSLFCVLIAFTTQTVWEGGIAHHLLISFGFGYSAILSSFVIVRLFPNISKLLEAATSMVFSLIVGTLNARFWLDEYLDDSQSGMKSVVLLGIVFCTICYYYFYTKEQKLVAENALETAKRRQADQDKALVQSQLKQLQSQIEPHFLFNTLATISALIETDNDKAKLMLEKLTELLRVTLKNSRNEQSTIEQELALINAYLGIQKIRLGERLTFSINSEGISDDQILPPFLIQPLVENALTHGIEPRAVGGNVSIQITRKDSHLVIEVSDNGAGLNPEPSSSTTGHGVGLSNIKQRIETLFEGKASMSIKEQSTGGVISTLSLPI</sequence>
<protein>
    <recommendedName>
        <fullName evidence="2">histidine kinase</fullName>
        <ecNumber evidence="2">2.7.13.3</ecNumber>
    </recommendedName>
</protein>
<keyword evidence="3" id="KW-0472">Membrane</keyword>
<keyword evidence="5" id="KW-0418">Kinase</keyword>